<protein>
    <submittedName>
        <fullName evidence="2">Uncharacterized protein</fullName>
    </submittedName>
</protein>
<accession>A0A2G4T3Y6</accession>
<dbReference type="RefSeq" id="XP_023469435.1">
    <property type="nucleotide sequence ID" value="XM_023615879.1"/>
</dbReference>
<dbReference type="GeneID" id="35446867"/>
<evidence type="ECO:0000313" key="2">
    <source>
        <dbReference type="EMBL" id="PHZ15727.1"/>
    </source>
</evidence>
<feature type="compositionally biased region" description="Basic and acidic residues" evidence="1">
    <location>
        <begin position="151"/>
        <end position="164"/>
    </location>
</feature>
<dbReference type="Proteomes" id="UP000242254">
    <property type="component" value="Unassembled WGS sequence"/>
</dbReference>
<keyword evidence="3" id="KW-1185">Reference proteome</keyword>
<evidence type="ECO:0000256" key="1">
    <source>
        <dbReference type="SAM" id="MobiDB-lite"/>
    </source>
</evidence>
<reference evidence="2 3" key="1">
    <citation type="journal article" date="2016" name="Proc. Natl. Acad. Sci. U.S.A.">
        <title>Lipid metabolic changes in an early divergent fungus govern the establishment of a mutualistic symbiosis with endobacteria.</title>
        <authorList>
            <person name="Lastovetsky O.A."/>
            <person name="Gaspar M.L."/>
            <person name="Mondo S.J."/>
            <person name="LaButti K.M."/>
            <person name="Sandor L."/>
            <person name="Grigoriev I.V."/>
            <person name="Henry S.A."/>
            <person name="Pawlowska T.E."/>
        </authorList>
    </citation>
    <scope>NUCLEOTIDE SEQUENCE [LARGE SCALE GENOMIC DNA]</scope>
    <source>
        <strain evidence="2 3">ATCC 52813</strain>
    </source>
</reference>
<sequence>MLGCNISESSSHTQAYNILPTLLALGQSPHATVDITRHVVRAIDNLSSNGKLPLYLLGIVLNTCIVQLLSDDETELMGWKEKCQEIYPFITGILNTNAEQDNDTIKRAKSIIQKKIFEPAEKASITSSELTDTDISDDKENSSIKASDYTTKNERQDNLSDHSTKSSKSKSRSKRRN</sequence>
<gene>
    <name evidence="2" type="ORF">RHIMIDRAFT_92462</name>
</gene>
<evidence type="ECO:0000313" key="3">
    <source>
        <dbReference type="Proteomes" id="UP000242254"/>
    </source>
</evidence>
<dbReference type="EMBL" id="KZ303844">
    <property type="protein sequence ID" value="PHZ15727.1"/>
    <property type="molecule type" value="Genomic_DNA"/>
</dbReference>
<organism evidence="2 3">
    <name type="scientific">Rhizopus microsporus ATCC 52813</name>
    <dbReference type="NCBI Taxonomy" id="1340429"/>
    <lineage>
        <taxon>Eukaryota</taxon>
        <taxon>Fungi</taxon>
        <taxon>Fungi incertae sedis</taxon>
        <taxon>Mucoromycota</taxon>
        <taxon>Mucoromycotina</taxon>
        <taxon>Mucoromycetes</taxon>
        <taxon>Mucorales</taxon>
        <taxon>Mucorineae</taxon>
        <taxon>Rhizopodaceae</taxon>
        <taxon>Rhizopus</taxon>
    </lineage>
</organism>
<dbReference type="AlphaFoldDB" id="A0A2G4T3Y6"/>
<feature type="compositionally biased region" description="Basic residues" evidence="1">
    <location>
        <begin position="165"/>
        <end position="177"/>
    </location>
</feature>
<name>A0A2G4T3Y6_RHIZD</name>
<feature type="region of interest" description="Disordered" evidence="1">
    <location>
        <begin position="126"/>
        <end position="177"/>
    </location>
</feature>
<proteinExistence type="predicted"/>